<evidence type="ECO:0000313" key="1">
    <source>
        <dbReference type="EMBL" id="MCI18560.1"/>
    </source>
</evidence>
<comment type="caution">
    <text evidence="1">The sequence shown here is derived from an EMBL/GenBank/DDBJ whole genome shotgun (WGS) entry which is preliminary data.</text>
</comment>
<organism evidence="1 2">
    <name type="scientific">Trifolium medium</name>
    <dbReference type="NCBI Taxonomy" id="97028"/>
    <lineage>
        <taxon>Eukaryota</taxon>
        <taxon>Viridiplantae</taxon>
        <taxon>Streptophyta</taxon>
        <taxon>Embryophyta</taxon>
        <taxon>Tracheophyta</taxon>
        <taxon>Spermatophyta</taxon>
        <taxon>Magnoliopsida</taxon>
        <taxon>eudicotyledons</taxon>
        <taxon>Gunneridae</taxon>
        <taxon>Pentapetalae</taxon>
        <taxon>rosids</taxon>
        <taxon>fabids</taxon>
        <taxon>Fabales</taxon>
        <taxon>Fabaceae</taxon>
        <taxon>Papilionoideae</taxon>
        <taxon>50 kb inversion clade</taxon>
        <taxon>NPAAA clade</taxon>
        <taxon>Hologalegina</taxon>
        <taxon>IRL clade</taxon>
        <taxon>Trifolieae</taxon>
        <taxon>Trifolium</taxon>
    </lineage>
</organism>
<feature type="non-terminal residue" evidence="1">
    <location>
        <position position="73"/>
    </location>
</feature>
<dbReference type="AlphaFoldDB" id="A0A392Q4B1"/>
<name>A0A392Q4B1_9FABA</name>
<protein>
    <submittedName>
        <fullName evidence="1">Zinc finger protein</fullName>
    </submittedName>
</protein>
<dbReference type="Proteomes" id="UP000265520">
    <property type="component" value="Unassembled WGS sequence"/>
</dbReference>
<accession>A0A392Q4B1</accession>
<proteinExistence type="predicted"/>
<sequence length="73" mass="8437">MSWDVLPLARKHFSFKRQRELVYQSLCMMPLKLIERVLPWFVGSLTEVEAEIFLKNIQLAAPAIDSALVTLFS</sequence>
<evidence type="ECO:0000313" key="2">
    <source>
        <dbReference type="Proteomes" id="UP000265520"/>
    </source>
</evidence>
<reference evidence="1 2" key="1">
    <citation type="journal article" date="2018" name="Front. Plant Sci.">
        <title>Red Clover (Trifolium pratense) and Zigzag Clover (T. medium) - A Picture of Genomic Similarities and Differences.</title>
        <authorList>
            <person name="Dluhosova J."/>
            <person name="Istvanek J."/>
            <person name="Nedelnik J."/>
            <person name="Repkova J."/>
        </authorList>
    </citation>
    <scope>NUCLEOTIDE SEQUENCE [LARGE SCALE GENOMIC DNA]</scope>
    <source>
        <strain evidence="2">cv. 10/8</strain>
        <tissue evidence="1">Leaf</tissue>
    </source>
</reference>
<keyword evidence="2" id="KW-1185">Reference proteome</keyword>
<dbReference type="EMBL" id="LXQA010110711">
    <property type="protein sequence ID" value="MCI18560.1"/>
    <property type="molecule type" value="Genomic_DNA"/>
</dbReference>